<reference evidence="1" key="1">
    <citation type="submission" date="2020-11" db="EMBL/GenBank/DDBJ databases">
        <authorList>
            <person name="Whitehead M."/>
        </authorList>
    </citation>
    <scope>NUCLEOTIDE SEQUENCE</scope>
    <source>
        <strain evidence="1">EGII</strain>
    </source>
</reference>
<evidence type="ECO:0000313" key="2">
    <source>
        <dbReference type="Proteomes" id="UP000606786"/>
    </source>
</evidence>
<accession>A0A811U832</accession>
<organism evidence="1 2">
    <name type="scientific">Ceratitis capitata</name>
    <name type="common">Mediterranean fruit fly</name>
    <name type="synonym">Tephritis capitata</name>
    <dbReference type="NCBI Taxonomy" id="7213"/>
    <lineage>
        <taxon>Eukaryota</taxon>
        <taxon>Metazoa</taxon>
        <taxon>Ecdysozoa</taxon>
        <taxon>Arthropoda</taxon>
        <taxon>Hexapoda</taxon>
        <taxon>Insecta</taxon>
        <taxon>Pterygota</taxon>
        <taxon>Neoptera</taxon>
        <taxon>Endopterygota</taxon>
        <taxon>Diptera</taxon>
        <taxon>Brachycera</taxon>
        <taxon>Muscomorpha</taxon>
        <taxon>Tephritoidea</taxon>
        <taxon>Tephritidae</taxon>
        <taxon>Ceratitis</taxon>
        <taxon>Ceratitis</taxon>
    </lineage>
</organism>
<comment type="caution">
    <text evidence="1">The sequence shown here is derived from an EMBL/GenBank/DDBJ whole genome shotgun (WGS) entry which is preliminary data.</text>
</comment>
<dbReference type="AlphaFoldDB" id="A0A811U832"/>
<proteinExistence type="predicted"/>
<evidence type="ECO:0000313" key="1">
    <source>
        <dbReference type="EMBL" id="CAD6994640.1"/>
    </source>
</evidence>
<gene>
    <name evidence="1" type="ORF">CCAP1982_LOCUS3375</name>
</gene>
<protein>
    <submittedName>
        <fullName evidence="1">(Mediterranean fruit fly) hypothetical protein</fullName>
    </submittedName>
</protein>
<feature type="non-terminal residue" evidence="1">
    <location>
        <position position="94"/>
    </location>
</feature>
<name>A0A811U832_CERCA</name>
<sequence length="94" mass="10888">MSARLSTTLRHVMPADTLIHDTFRITETLQLNGRRVLAAANCVLSRRQRRRRSRRRRTPQSLGNLHIITGSFTPRIDMRSGSRRILVCKTMCEN</sequence>
<keyword evidence="2" id="KW-1185">Reference proteome</keyword>
<dbReference type="EMBL" id="CAJHJT010000001">
    <property type="protein sequence ID" value="CAD6994640.1"/>
    <property type="molecule type" value="Genomic_DNA"/>
</dbReference>
<dbReference type="Proteomes" id="UP000606786">
    <property type="component" value="Unassembled WGS sequence"/>
</dbReference>